<sequence length="414" mass="46295">MTRHPPPVDTLQLSREEEQVVFQQASAFLQKTLALETEFRRQGAKVDTREWKEVSAVDDFFVYKQRKAVRRGRDLATSRDFSRSDEIAAPELMSMRDDMSKKQWRVDTEGGLESTAPSTSSSASGGSPDEVYVPQMLCTGSLEGKLEDFMYGIYDGNDLAWRLRSAYLKDKLADSRILATIRAPNHDDPFRFLGIKWFATEYPGFVGTFAQDRETLVLEAMGMAKDENGESYGYYLMHDFTHPSIPIRTDSGGIRQKFNVCFIHRQVGPDRILEYGRGYVDPGGNMSVSKSISTAAASFSSVTNAVDAAYNKKLTWVMATQRNRRAGSTATASSSSVCQSCHKASHGVLSRSLLECDACGQFFCGKCIVERKLVVDIHTTHLHPRALPFCFGCVLRAKQLSSYDVARMTNIKKK</sequence>
<evidence type="ECO:0000313" key="2">
    <source>
        <dbReference type="EMBL" id="TMW61397.1"/>
    </source>
</evidence>
<dbReference type="PANTHER" id="PTHR13510">
    <property type="entry name" value="FYVE-FINGER-CONTAINING RAB5 EFFECTOR PROTEIN RABENOSYN-5-RELATED"/>
    <property type="match status" value="1"/>
</dbReference>
<protein>
    <recommendedName>
        <fullName evidence="4">FYVE-type domain-containing protein</fullName>
    </recommendedName>
</protein>
<comment type="caution">
    <text evidence="2">The sequence shown here is derived from an EMBL/GenBank/DDBJ whole genome shotgun (WGS) entry which is preliminary data.</text>
</comment>
<feature type="compositionally biased region" description="Basic and acidic residues" evidence="1">
    <location>
        <begin position="99"/>
        <end position="108"/>
    </location>
</feature>
<evidence type="ECO:0000313" key="3">
    <source>
        <dbReference type="Proteomes" id="UP000794436"/>
    </source>
</evidence>
<gene>
    <name evidence="2" type="ORF">Poli38472_012588</name>
</gene>
<keyword evidence="3" id="KW-1185">Reference proteome</keyword>
<evidence type="ECO:0000256" key="1">
    <source>
        <dbReference type="SAM" id="MobiDB-lite"/>
    </source>
</evidence>
<dbReference type="InterPro" id="IPR011011">
    <property type="entry name" value="Znf_FYVE_PHD"/>
</dbReference>
<name>A0A8K1FJ39_PYTOL</name>
<feature type="compositionally biased region" description="Low complexity" evidence="1">
    <location>
        <begin position="114"/>
        <end position="128"/>
    </location>
</feature>
<dbReference type="OrthoDB" id="164487at2759"/>
<dbReference type="SUPFAM" id="SSF57903">
    <property type="entry name" value="FYVE/PHD zinc finger"/>
    <property type="match status" value="1"/>
</dbReference>
<proteinExistence type="predicted"/>
<dbReference type="InterPro" id="IPR052727">
    <property type="entry name" value="Rab4/Rab5_effector"/>
</dbReference>
<dbReference type="AlphaFoldDB" id="A0A8K1FJ39"/>
<feature type="region of interest" description="Disordered" evidence="1">
    <location>
        <begin position="99"/>
        <end position="128"/>
    </location>
</feature>
<dbReference type="PANTHER" id="PTHR13510:SF44">
    <property type="entry name" value="RABENOSYN-5"/>
    <property type="match status" value="1"/>
</dbReference>
<reference evidence="2" key="1">
    <citation type="submission" date="2019-03" db="EMBL/GenBank/DDBJ databases">
        <title>Long read genome sequence of the mycoparasitic Pythium oligandrum ATCC 38472 isolated from sugarbeet rhizosphere.</title>
        <authorList>
            <person name="Gaulin E."/>
        </authorList>
    </citation>
    <scope>NUCLEOTIDE SEQUENCE</scope>
    <source>
        <strain evidence="2">ATCC 38472_TT</strain>
    </source>
</reference>
<evidence type="ECO:0008006" key="4">
    <source>
        <dbReference type="Google" id="ProtNLM"/>
    </source>
</evidence>
<organism evidence="2 3">
    <name type="scientific">Pythium oligandrum</name>
    <name type="common">Mycoparasitic fungus</name>
    <dbReference type="NCBI Taxonomy" id="41045"/>
    <lineage>
        <taxon>Eukaryota</taxon>
        <taxon>Sar</taxon>
        <taxon>Stramenopiles</taxon>
        <taxon>Oomycota</taxon>
        <taxon>Peronosporomycetes</taxon>
        <taxon>Pythiales</taxon>
        <taxon>Pythiaceae</taxon>
        <taxon>Pythium</taxon>
    </lineage>
</organism>
<dbReference type="EMBL" id="SPLM01000076">
    <property type="protein sequence ID" value="TMW61397.1"/>
    <property type="molecule type" value="Genomic_DNA"/>
</dbReference>
<dbReference type="Proteomes" id="UP000794436">
    <property type="component" value="Unassembled WGS sequence"/>
</dbReference>
<accession>A0A8K1FJ39</accession>